<sequence>MYLGVNSQFTQQHIQENRLFYTFRRVLDDGTKVRAKDTVMDGFDFRVHVPGAQLKAVYHFQIAIRNSPDITHPHIRIHETVEIVQETARVLEGGTIAFRPDIFYAKQSECTPPNLGMYFQLLNLPDNGILQLRDEKNSSQTFPMKRFTFYSTDVIDKRLMVYQHDGSETPNDVFQYQFVCQMKVSMSTVQQSHSVGEPMVGTFRLDIVSVNDNPPVLNTQPLSVSFNQTTPISARWITILDQDTLGRGPQNDPKTFPLTWTIIPEFQRKDCAPYPLLGQFQNPITNRRVDSFSMDDVIRGNLSFLHMGLPKGKIKLHVTDGKFHSSSEVFINASKVVFMVVAPINPIVEDSEIGAPLFFEVRYYYIQEYNEFLLE</sequence>
<dbReference type="OrthoDB" id="430044at2759"/>
<dbReference type="Proteomes" id="UP000272942">
    <property type="component" value="Unassembled WGS sequence"/>
</dbReference>
<evidence type="ECO:0000313" key="3">
    <source>
        <dbReference type="WBParaSite" id="ECPE_0001106701-mRNA-1"/>
    </source>
</evidence>
<protein>
    <submittedName>
        <fullName evidence="3">Cadherin domain-containing protein</fullName>
    </submittedName>
</protein>
<dbReference type="WBParaSite" id="ECPE_0001106701-mRNA-1">
    <property type="protein sequence ID" value="ECPE_0001106701-mRNA-1"/>
    <property type="gene ID" value="ECPE_0001106701"/>
</dbReference>
<reference evidence="1 2" key="2">
    <citation type="submission" date="2018-11" db="EMBL/GenBank/DDBJ databases">
        <authorList>
            <consortium name="Pathogen Informatics"/>
        </authorList>
    </citation>
    <scope>NUCLEOTIDE SEQUENCE [LARGE SCALE GENOMIC DNA]</scope>
    <source>
        <strain evidence="1 2">Egypt</strain>
    </source>
</reference>
<dbReference type="PANTHER" id="PTHR45739">
    <property type="entry name" value="MATRIX PROTEIN, PUTATIVE-RELATED"/>
    <property type="match status" value="1"/>
</dbReference>
<accession>A0A183AVP8</accession>
<reference evidence="3" key="1">
    <citation type="submission" date="2016-06" db="UniProtKB">
        <authorList>
            <consortium name="WormBaseParasite"/>
        </authorList>
    </citation>
    <scope>IDENTIFICATION</scope>
</reference>
<name>A0A183AVP8_9TREM</name>
<organism evidence="3">
    <name type="scientific">Echinostoma caproni</name>
    <dbReference type="NCBI Taxonomy" id="27848"/>
    <lineage>
        <taxon>Eukaryota</taxon>
        <taxon>Metazoa</taxon>
        <taxon>Spiralia</taxon>
        <taxon>Lophotrochozoa</taxon>
        <taxon>Platyhelminthes</taxon>
        <taxon>Trematoda</taxon>
        <taxon>Digenea</taxon>
        <taxon>Plagiorchiida</taxon>
        <taxon>Echinostomata</taxon>
        <taxon>Echinostomatoidea</taxon>
        <taxon>Echinostomatidae</taxon>
        <taxon>Echinostoma</taxon>
    </lineage>
</organism>
<evidence type="ECO:0000313" key="2">
    <source>
        <dbReference type="Proteomes" id="UP000272942"/>
    </source>
</evidence>
<dbReference type="AlphaFoldDB" id="A0A183AVP8"/>
<dbReference type="GO" id="GO:0009653">
    <property type="term" value="P:anatomical structure morphogenesis"/>
    <property type="evidence" value="ECO:0007669"/>
    <property type="project" value="TreeGrafter"/>
</dbReference>
<gene>
    <name evidence="1" type="ORF">ECPE_LOCUS11032</name>
</gene>
<dbReference type="PANTHER" id="PTHR45739:SF12">
    <property type="entry name" value="CHONDROITIN SULFATE PROTEOGLYCAN 4-LIKE ISOFORM X2"/>
    <property type="match status" value="1"/>
</dbReference>
<dbReference type="InterPro" id="IPR051561">
    <property type="entry name" value="FRAS1_ECM"/>
</dbReference>
<evidence type="ECO:0000313" key="1">
    <source>
        <dbReference type="EMBL" id="VDP87970.1"/>
    </source>
</evidence>
<keyword evidence="2" id="KW-1185">Reference proteome</keyword>
<proteinExistence type="predicted"/>
<dbReference type="EMBL" id="UZAN01050100">
    <property type="protein sequence ID" value="VDP87970.1"/>
    <property type="molecule type" value="Genomic_DNA"/>
</dbReference>